<sequence length="12" mass="1352">MSELALEFDIPS</sequence>
<evidence type="ECO:0000313" key="2">
    <source>
        <dbReference type="Proteomes" id="UP001220256"/>
    </source>
</evidence>
<proteinExistence type="predicted"/>
<gene>
    <name evidence="1" type="ORF">N7505_004414</name>
</gene>
<dbReference type="Proteomes" id="UP001220256">
    <property type="component" value="Unassembled WGS sequence"/>
</dbReference>
<comment type="caution">
    <text evidence="1">The sequence shown here is derived from an EMBL/GenBank/DDBJ whole genome shotgun (WGS) entry which is preliminary data.</text>
</comment>
<organism evidence="1 2">
    <name type="scientific">Penicillium chrysogenum</name>
    <name type="common">Penicillium notatum</name>
    <dbReference type="NCBI Taxonomy" id="5076"/>
    <lineage>
        <taxon>Eukaryota</taxon>
        <taxon>Fungi</taxon>
        <taxon>Dikarya</taxon>
        <taxon>Ascomycota</taxon>
        <taxon>Pezizomycotina</taxon>
        <taxon>Eurotiomycetes</taxon>
        <taxon>Eurotiomycetidae</taxon>
        <taxon>Eurotiales</taxon>
        <taxon>Aspergillaceae</taxon>
        <taxon>Penicillium</taxon>
        <taxon>Penicillium chrysogenum species complex</taxon>
    </lineage>
</organism>
<reference evidence="1 2" key="1">
    <citation type="journal article" date="2023" name="IMA Fungus">
        <title>Comparative genomic study of the Penicillium genus elucidates a diverse pangenome and 15 lateral gene transfer events.</title>
        <authorList>
            <person name="Petersen C."/>
            <person name="Sorensen T."/>
            <person name="Nielsen M.R."/>
            <person name="Sondergaard T.E."/>
            <person name="Sorensen J.L."/>
            <person name="Fitzpatrick D.A."/>
            <person name="Frisvad J.C."/>
            <person name="Nielsen K.L."/>
        </authorList>
    </citation>
    <scope>NUCLEOTIDE SEQUENCE [LARGE SCALE GENOMIC DNA]</scope>
    <source>
        <strain evidence="1 2">IBT 3361</strain>
    </source>
</reference>
<dbReference type="EMBL" id="JAPVEB010000003">
    <property type="protein sequence ID" value="KAJ5268656.1"/>
    <property type="molecule type" value="Genomic_DNA"/>
</dbReference>
<protein>
    <submittedName>
        <fullName evidence="1">Uncharacterized protein</fullName>
    </submittedName>
</protein>
<name>A0ABQ8WFB4_PENCH</name>
<evidence type="ECO:0000313" key="1">
    <source>
        <dbReference type="EMBL" id="KAJ5268656.1"/>
    </source>
</evidence>
<keyword evidence="2" id="KW-1185">Reference proteome</keyword>
<accession>A0ABQ8WFB4</accession>